<reference evidence="12 13" key="1">
    <citation type="journal article" date="2011" name="Proc. Natl. Acad. Sci. U.S.A.">
        <title>Comparative genomics of xylose-fermenting fungi for enhanced biofuel production.</title>
        <authorList>
            <person name="Wohlbach D.J."/>
            <person name="Kuo A."/>
            <person name="Sato T.K."/>
            <person name="Potts K.M."/>
            <person name="Salamov A.A."/>
            <person name="LaButti K.M."/>
            <person name="Sun H."/>
            <person name="Clum A."/>
            <person name="Pangilinan J.L."/>
            <person name="Lindquist E.A."/>
            <person name="Lucas S."/>
            <person name="Lapidus A."/>
            <person name="Jin M."/>
            <person name="Gunawan C."/>
            <person name="Balan V."/>
            <person name="Dale B.E."/>
            <person name="Jeffries T.W."/>
            <person name="Zinkel R."/>
            <person name="Barry K.W."/>
            <person name="Grigoriev I.V."/>
            <person name="Gasch A.P."/>
        </authorList>
    </citation>
    <scope>NUCLEOTIDE SEQUENCE [LARGE SCALE GENOMIC DNA]</scope>
    <source>
        <strain evidence="13">NRRL Y-27907 / 11-Y1</strain>
    </source>
</reference>
<dbReference type="OrthoDB" id="3437960at2759"/>
<dbReference type="Proteomes" id="UP000000709">
    <property type="component" value="Unassembled WGS sequence"/>
</dbReference>
<dbReference type="HOGENOM" id="CLU_039067_0_0_1"/>
<evidence type="ECO:0000313" key="12">
    <source>
        <dbReference type="EMBL" id="EGW31065.1"/>
    </source>
</evidence>
<proteinExistence type="inferred from homology"/>
<dbReference type="FunFam" id="3.30.160.60:FF:002343">
    <property type="entry name" value="Zinc finger protein 33A"/>
    <property type="match status" value="1"/>
</dbReference>
<name>G3ASE7_SPAPN</name>
<dbReference type="GeneID" id="18874542"/>
<evidence type="ECO:0000256" key="7">
    <source>
        <dbReference type="ARBA" id="ARBA00038089"/>
    </source>
</evidence>
<dbReference type="eggNOG" id="KOG1721">
    <property type="taxonomic scope" value="Eukaryota"/>
</dbReference>
<evidence type="ECO:0000256" key="5">
    <source>
        <dbReference type="ARBA" id="ARBA00022833"/>
    </source>
</evidence>
<feature type="region of interest" description="Disordered" evidence="10">
    <location>
        <begin position="1"/>
        <end position="32"/>
    </location>
</feature>
<evidence type="ECO:0000256" key="1">
    <source>
        <dbReference type="ARBA" id="ARBA00004123"/>
    </source>
</evidence>
<feature type="compositionally biased region" description="Basic and acidic residues" evidence="10">
    <location>
        <begin position="7"/>
        <end position="20"/>
    </location>
</feature>
<dbReference type="SUPFAM" id="SSF57667">
    <property type="entry name" value="beta-beta-alpha zinc fingers"/>
    <property type="match status" value="3"/>
</dbReference>
<evidence type="ECO:0000256" key="4">
    <source>
        <dbReference type="ARBA" id="ARBA00022771"/>
    </source>
</evidence>
<feature type="domain" description="C2H2-type" evidence="11">
    <location>
        <begin position="316"/>
        <end position="345"/>
    </location>
</feature>
<evidence type="ECO:0000313" key="13">
    <source>
        <dbReference type="Proteomes" id="UP000000709"/>
    </source>
</evidence>
<dbReference type="AlphaFoldDB" id="G3ASE7"/>
<comment type="similarity">
    <text evidence="7">Belongs to the pacC/RIM101 family.</text>
</comment>
<dbReference type="PROSITE" id="PS50157">
    <property type="entry name" value="ZINC_FINGER_C2H2_2"/>
    <property type="match status" value="5"/>
</dbReference>
<evidence type="ECO:0000256" key="8">
    <source>
        <dbReference type="ARBA" id="ARBA00039490"/>
    </source>
</evidence>
<evidence type="ECO:0000256" key="2">
    <source>
        <dbReference type="ARBA" id="ARBA00022723"/>
    </source>
</evidence>
<keyword evidence="5" id="KW-0862">Zinc</keyword>
<evidence type="ECO:0000256" key="3">
    <source>
        <dbReference type="ARBA" id="ARBA00022737"/>
    </source>
</evidence>
<keyword evidence="6" id="KW-0539">Nucleus</keyword>
<keyword evidence="13" id="KW-1185">Reference proteome</keyword>
<dbReference type="GO" id="GO:0005634">
    <property type="term" value="C:nucleus"/>
    <property type="evidence" value="ECO:0007669"/>
    <property type="project" value="UniProtKB-SubCell"/>
</dbReference>
<dbReference type="PROSITE" id="PS00028">
    <property type="entry name" value="ZINC_FINGER_C2H2_1"/>
    <property type="match status" value="5"/>
</dbReference>
<dbReference type="InParanoid" id="G3ASE7"/>
<dbReference type="PANTHER" id="PTHR23235">
    <property type="entry name" value="KRUEPPEL-LIKE TRANSCRIPTION FACTOR"/>
    <property type="match status" value="1"/>
</dbReference>
<feature type="compositionally biased region" description="Basic and acidic residues" evidence="10">
    <location>
        <begin position="64"/>
        <end position="74"/>
    </location>
</feature>
<dbReference type="FunFam" id="3.30.160.60:FF:000100">
    <property type="entry name" value="Zinc finger 45-like"/>
    <property type="match status" value="1"/>
</dbReference>
<feature type="region of interest" description="Disordered" evidence="10">
    <location>
        <begin position="44"/>
        <end position="129"/>
    </location>
</feature>
<feature type="domain" description="C2H2-type" evidence="11">
    <location>
        <begin position="374"/>
        <end position="402"/>
    </location>
</feature>
<evidence type="ECO:0000256" key="6">
    <source>
        <dbReference type="ARBA" id="ARBA00023242"/>
    </source>
</evidence>
<keyword evidence="2" id="KW-0479">Metal-binding</keyword>
<keyword evidence="4 9" id="KW-0863">Zinc-finger</keyword>
<protein>
    <recommendedName>
        <fullName evidence="8">pH-response transcription factor pacC/RIM101</fullName>
    </recommendedName>
</protein>
<dbReference type="EMBL" id="GL996504">
    <property type="protein sequence ID" value="EGW31065.1"/>
    <property type="molecule type" value="Genomic_DNA"/>
</dbReference>
<evidence type="ECO:0000259" key="11">
    <source>
        <dbReference type="PROSITE" id="PS50157"/>
    </source>
</evidence>
<dbReference type="InterPro" id="IPR036236">
    <property type="entry name" value="Znf_C2H2_sf"/>
</dbReference>
<dbReference type="GO" id="GO:0000981">
    <property type="term" value="F:DNA-binding transcription factor activity, RNA polymerase II-specific"/>
    <property type="evidence" value="ECO:0007669"/>
    <property type="project" value="TreeGrafter"/>
</dbReference>
<dbReference type="FunFam" id="3.30.160.60:FF:000744">
    <property type="entry name" value="zinc finger E-box-binding homeobox 1"/>
    <property type="match status" value="1"/>
</dbReference>
<comment type="subcellular location">
    <subcellularLocation>
        <location evidence="1">Nucleus</location>
    </subcellularLocation>
</comment>
<keyword evidence="3" id="KW-0677">Repeat</keyword>
<dbReference type="Pfam" id="PF00096">
    <property type="entry name" value="zf-C2H2"/>
    <property type="match status" value="4"/>
</dbReference>
<dbReference type="PANTHER" id="PTHR23235:SF120">
    <property type="entry name" value="KRUPPEL-LIKE FACTOR 15"/>
    <property type="match status" value="1"/>
</dbReference>
<dbReference type="Gene3D" id="3.30.160.60">
    <property type="entry name" value="Classic Zinc Finger"/>
    <property type="match status" value="4"/>
</dbReference>
<dbReference type="RefSeq" id="XP_007377098.1">
    <property type="nucleotide sequence ID" value="XM_007377036.1"/>
</dbReference>
<evidence type="ECO:0000256" key="9">
    <source>
        <dbReference type="PROSITE-ProRule" id="PRU00042"/>
    </source>
</evidence>
<dbReference type="GO" id="GO:0000978">
    <property type="term" value="F:RNA polymerase II cis-regulatory region sequence-specific DNA binding"/>
    <property type="evidence" value="ECO:0007669"/>
    <property type="project" value="TreeGrafter"/>
</dbReference>
<dbReference type="GO" id="GO:0008270">
    <property type="term" value="F:zinc ion binding"/>
    <property type="evidence" value="ECO:0007669"/>
    <property type="project" value="UniProtKB-KW"/>
</dbReference>
<dbReference type="SMART" id="SM00355">
    <property type="entry name" value="ZnF_C2H2"/>
    <property type="match status" value="6"/>
</dbReference>
<gene>
    <name evidence="12" type="ORF">SPAPADRAFT_62967</name>
</gene>
<dbReference type="InterPro" id="IPR013087">
    <property type="entry name" value="Znf_C2H2_type"/>
</dbReference>
<feature type="domain" description="C2H2-type" evidence="11">
    <location>
        <begin position="346"/>
        <end position="373"/>
    </location>
</feature>
<organism evidence="13">
    <name type="scientific">Spathaspora passalidarum (strain NRRL Y-27907 / 11-Y1)</name>
    <dbReference type="NCBI Taxonomy" id="619300"/>
    <lineage>
        <taxon>Eukaryota</taxon>
        <taxon>Fungi</taxon>
        <taxon>Dikarya</taxon>
        <taxon>Ascomycota</taxon>
        <taxon>Saccharomycotina</taxon>
        <taxon>Pichiomycetes</taxon>
        <taxon>Debaryomycetaceae</taxon>
        <taxon>Spathaspora</taxon>
    </lineage>
</organism>
<dbReference type="KEGG" id="spaa:SPAPADRAFT_62967"/>
<sequence>MGLPSSKRREVRAAAREGLRKLQSSSDKIKPEDLDVVHAITTANLAVGGQNAIPTEESVAPSDATKHKNDHSGTSEEDDEEDDEHGRDYQPSEGEDDEDDVYDDTLVKSSKRTAPMDTSVPTEAKKPKALQEGEVYIPPKQTRTIFKLDDPTSSRCEYCGKEFRNVIDKRNHRRTHSQPKIHVCYCGKQFSQKPNLIIHQTTVHRDLQLKEAKELEQAQAAAEAATAAAAVVAAAQAQAQAAQQASHDPNAVSTQQFPDLKQVRVLHCDGLNCTKGFLTYEQLLEHKNQEHPGSIDIEATTPTKKSYKKPKLVKSHPCPQPDCDKAFSKKSDLTRHIRVHTGERPYVCEFCHASFNQRYRLTTHLRIHTGEKPFSCQYCGKTFARGDAVQSHVFSVHRAKGEAF</sequence>
<evidence type="ECO:0000256" key="10">
    <source>
        <dbReference type="SAM" id="MobiDB-lite"/>
    </source>
</evidence>
<dbReference type="OMA" id="IHDEPAQ"/>
<accession>G3ASE7</accession>
<feature type="domain" description="C2H2-type" evidence="11">
    <location>
        <begin position="266"/>
        <end position="296"/>
    </location>
</feature>
<feature type="compositionally biased region" description="Acidic residues" evidence="10">
    <location>
        <begin position="93"/>
        <end position="103"/>
    </location>
</feature>
<feature type="domain" description="C2H2-type" evidence="11">
    <location>
        <begin position="154"/>
        <end position="181"/>
    </location>
</feature>